<evidence type="ECO:0000259" key="6">
    <source>
        <dbReference type="PROSITE" id="PS51379"/>
    </source>
</evidence>
<keyword evidence="1" id="KW-0285">Flavoprotein</keyword>
<dbReference type="Pfam" id="PF02754">
    <property type="entry name" value="CCG"/>
    <property type="match status" value="2"/>
</dbReference>
<dbReference type="InterPro" id="IPR051914">
    <property type="entry name" value="FAD-linked_OxidoTrans_Type4"/>
</dbReference>
<dbReference type="Proteomes" id="UP000005496">
    <property type="component" value="Unassembled WGS sequence"/>
</dbReference>
<dbReference type="RefSeq" id="WP_008870898.1">
    <property type="nucleotide sequence ID" value="NZ_ACJN02000003.1"/>
</dbReference>
<dbReference type="InterPro" id="IPR017896">
    <property type="entry name" value="4Fe4S_Fe-S-bd"/>
</dbReference>
<dbReference type="InterPro" id="IPR016169">
    <property type="entry name" value="FAD-bd_PCMH_sub2"/>
</dbReference>
<evidence type="ECO:0000256" key="1">
    <source>
        <dbReference type="ARBA" id="ARBA00022630"/>
    </source>
</evidence>
<proteinExistence type="predicted"/>
<dbReference type="Gene3D" id="3.30.70.2740">
    <property type="match status" value="1"/>
</dbReference>
<organism evidence="8 9">
    <name type="scientific">Desulfonatronospira thiodismutans ASO3-1</name>
    <dbReference type="NCBI Taxonomy" id="555779"/>
    <lineage>
        <taxon>Bacteria</taxon>
        <taxon>Pseudomonadati</taxon>
        <taxon>Thermodesulfobacteriota</taxon>
        <taxon>Desulfovibrionia</taxon>
        <taxon>Desulfovibrionales</taxon>
        <taxon>Desulfonatronovibrionaceae</taxon>
        <taxon>Desulfonatronospira</taxon>
    </lineage>
</organism>
<evidence type="ECO:0000256" key="5">
    <source>
        <dbReference type="ARBA" id="ARBA00023014"/>
    </source>
</evidence>
<dbReference type="Pfam" id="PF02913">
    <property type="entry name" value="FAD-oxidase_C"/>
    <property type="match status" value="2"/>
</dbReference>
<dbReference type="InterPro" id="IPR016164">
    <property type="entry name" value="FAD-linked_Oxase-like_C"/>
</dbReference>
<dbReference type="GO" id="GO:0051536">
    <property type="term" value="F:iron-sulfur cluster binding"/>
    <property type="evidence" value="ECO:0007669"/>
    <property type="project" value="UniProtKB-KW"/>
</dbReference>
<keyword evidence="9" id="KW-1185">Reference proteome</keyword>
<sequence>MPNKQPHSSIEPEIIIDQVLSISSSQFEGWPESVKKLALELAYELFIIRYNPFINPQSVQKSVFSRLENERGGLAPKFYRIISQGLENYWHEYLEDQRFKEKVRKKISRHLSSENIATNPSTLLECSTDATDLRLDMPMMVLFPENTAQVQAVVRLANEMEFGLVPRGGATGLTGGAIPCSRRTVVLNTGRLKAIMDIDPETMVLTAQSGVVTLDAIKAADRKGLLFTVDPASKAASSLGGNISENAGGPFAFEYGTTLDNILSYKMVTPTGDIIQVRRVNHPRHKILSHETVTFEVLDEQGELIKTINLTGDDIRTPGLGKDVTNKFLGGLPGIQKEGVDGLITEASFTLYPQLAHYRVLCLEFYGHSMHNAMQVIKEIVALRDEIRKSGDKVKISALEEFGTKYVQAIEYQKKSSTYEGEPISVLILQLDSDDAGALEDAVQKVVDLVSPYDQVDVFVASDDKEAEEFWEDRHRLSAITKHTSGFKINEDVVIPLDVIPEFADFLENLNLYYLALAYRKALNRVLDLPGVSIDDEYILMELQVASNILKQQMTKEALPEQIFELQIVFFFQDLKSRYPEHRDMLEDILQDLLRSRVIIANHMHAGDGNCHVNLPVNSNDPEMMRLAEAAAGKVFDEVLRLNGQVSGEHGIGLTKIKYLSRDKIEALKVYKEEVDPRNIFNPQKLVQRKLISVPYTFSFNQLIEDLRRAGLDESDLLINLLKSIQNCSHCGKCKQACPMFIPQKGKLYHPRNKNISLAGLIEALYYSMLVHGDPDPDVLRELRTIVEHCTACGRCTKICPVKIKGGKVSLEARNYLKDRKVSGHAIKDRLLDYASSDPSRQIPRMAKAAAVGQRFQNALVGMMPAFWRKRAKSPVFQSRAPAMEYRNLSEILDLSRQNLFVSEKSDSSRALLYFPGCGAGIFYPSIGLAGMALLLETGVNIVLPRTHLCCGYPLLASGDEEGMRKMERQNVQLLNRLISDFQWQGLEFTHILTSCGTCREGIEGYRMRGNGSHLKHQDVMQYLLENLEMSSATEPAQVLYHHSCHVEWEDINPLKAGEIYAQKFREGLNLDVQMSPGCCGESGLGAMSSPRVFNPVRQQKVQNLGEQLSGVDSRVPLLVGCPSCKIGIGRCMEMLGEKRRVLHTAEYAAERLLGNTWRKDFLQRMKKAERDDNMLLVKAG</sequence>
<dbReference type="InterPro" id="IPR004113">
    <property type="entry name" value="FAD-bd_oxidored_4_C"/>
</dbReference>
<comment type="caution">
    <text evidence="8">The sequence shown here is derived from an EMBL/GenBank/DDBJ whole genome shotgun (WGS) entry which is preliminary data.</text>
</comment>
<dbReference type="GO" id="GO:0016491">
    <property type="term" value="F:oxidoreductase activity"/>
    <property type="evidence" value="ECO:0007669"/>
    <property type="project" value="UniProtKB-ARBA"/>
</dbReference>
<dbReference type="Pfam" id="PF13183">
    <property type="entry name" value="Fer4_8"/>
    <property type="match status" value="1"/>
</dbReference>
<dbReference type="InterPro" id="IPR016166">
    <property type="entry name" value="FAD-bd_PCMH"/>
</dbReference>
<name>D6SS82_9BACT</name>
<dbReference type="SUPFAM" id="SSF55103">
    <property type="entry name" value="FAD-linked oxidases, C-terminal domain"/>
    <property type="match status" value="1"/>
</dbReference>
<dbReference type="InterPro" id="IPR004017">
    <property type="entry name" value="Cys_rich_dom"/>
</dbReference>
<keyword evidence="3" id="KW-0274">FAD</keyword>
<evidence type="ECO:0000259" key="7">
    <source>
        <dbReference type="PROSITE" id="PS51387"/>
    </source>
</evidence>
<accession>D6SS82</accession>
<dbReference type="InterPro" id="IPR036318">
    <property type="entry name" value="FAD-bd_PCMH-like_sf"/>
</dbReference>
<evidence type="ECO:0000256" key="2">
    <source>
        <dbReference type="ARBA" id="ARBA00022723"/>
    </source>
</evidence>
<dbReference type="Gene3D" id="3.30.465.10">
    <property type="match status" value="1"/>
</dbReference>
<dbReference type="GO" id="GO:0046872">
    <property type="term" value="F:metal ion binding"/>
    <property type="evidence" value="ECO:0007669"/>
    <property type="project" value="UniProtKB-KW"/>
</dbReference>
<evidence type="ECO:0000313" key="9">
    <source>
        <dbReference type="Proteomes" id="UP000005496"/>
    </source>
</evidence>
<dbReference type="PROSITE" id="PS51387">
    <property type="entry name" value="FAD_PCMH"/>
    <property type="match status" value="1"/>
</dbReference>
<dbReference type="InterPro" id="IPR006094">
    <property type="entry name" value="Oxid_FAD_bind_N"/>
</dbReference>
<dbReference type="AlphaFoldDB" id="D6SS82"/>
<dbReference type="PANTHER" id="PTHR42934:SF2">
    <property type="entry name" value="GLYCOLATE OXIDASE SUBUNIT GLCD"/>
    <property type="match status" value="1"/>
</dbReference>
<dbReference type="SUPFAM" id="SSF46548">
    <property type="entry name" value="alpha-helical ferredoxin"/>
    <property type="match status" value="1"/>
</dbReference>
<dbReference type="eggNOG" id="COG0277">
    <property type="taxonomic scope" value="Bacteria"/>
</dbReference>
<feature type="domain" description="4Fe-4S ferredoxin-type" evidence="6">
    <location>
        <begin position="781"/>
        <end position="810"/>
    </location>
</feature>
<keyword evidence="4" id="KW-0408">Iron</keyword>
<dbReference type="PANTHER" id="PTHR42934">
    <property type="entry name" value="GLYCOLATE OXIDASE SUBUNIT GLCD"/>
    <property type="match status" value="1"/>
</dbReference>
<dbReference type="InterPro" id="IPR017900">
    <property type="entry name" value="4Fe4S_Fe_S_CS"/>
</dbReference>
<dbReference type="OrthoDB" id="9811557at2"/>
<reference evidence="8" key="1">
    <citation type="submission" date="2010-05" db="EMBL/GenBank/DDBJ databases">
        <title>The draft genome of Desulfonatronospira thiodismutans ASO3-1.</title>
        <authorList>
            <consortium name="US DOE Joint Genome Institute (JGI-PGF)"/>
            <person name="Lucas S."/>
            <person name="Copeland A."/>
            <person name="Lapidus A."/>
            <person name="Cheng J.-F."/>
            <person name="Bruce D."/>
            <person name="Goodwin L."/>
            <person name="Pitluck S."/>
            <person name="Chertkov O."/>
            <person name="Brettin T."/>
            <person name="Detter J.C."/>
            <person name="Han C."/>
            <person name="Land M.L."/>
            <person name="Hauser L."/>
            <person name="Kyrpides N."/>
            <person name="Mikhailova N."/>
            <person name="Muyzer G."/>
            <person name="Woyke T."/>
        </authorList>
    </citation>
    <scope>NUCLEOTIDE SEQUENCE [LARGE SCALE GENOMIC DNA]</scope>
    <source>
        <strain evidence="8">ASO3-1</strain>
    </source>
</reference>
<evidence type="ECO:0000256" key="3">
    <source>
        <dbReference type="ARBA" id="ARBA00022827"/>
    </source>
</evidence>
<gene>
    <name evidence="8" type="ORF">Dthio_PD0882</name>
</gene>
<dbReference type="EMBL" id="ACJN02000003">
    <property type="protein sequence ID" value="EFI33548.1"/>
    <property type="molecule type" value="Genomic_DNA"/>
</dbReference>
<keyword evidence="2" id="KW-0479">Metal-binding</keyword>
<feature type="domain" description="4Fe-4S ferredoxin-type" evidence="6">
    <location>
        <begin position="719"/>
        <end position="748"/>
    </location>
</feature>
<keyword evidence="5" id="KW-0411">Iron-sulfur</keyword>
<dbReference type="Gene3D" id="1.10.1060.10">
    <property type="entry name" value="Alpha-helical ferredoxin"/>
    <property type="match status" value="1"/>
</dbReference>
<dbReference type="PROSITE" id="PS51379">
    <property type="entry name" value="4FE4S_FER_2"/>
    <property type="match status" value="2"/>
</dbReference>
<protein>
    <submittedName>
        <fullName evidence="8">FAD linked oxidase domain protein</fullName>
    </submittedName>
</protein>
<evidence type="ECO:0000256" key="4">
    <source>
        <dbReference type="ARBA" id="ARBA00023004"/>
    </source>
</evidence>
<dbReference type="GO" id="GO:0071949">
    <property type="term" value="F:FAD binding"/>
    <property type="evidence" value="ECO:0007669"/>
    <property type="project" value="InterPro"/>
</dbReference>
<dbReference type="SUPFAM" id="SSF56176">
    <property type="entry name" value="FAD-binding/transporter-associated domain-like"/>
    <property type="match status" value="1"/>
</dbReference>
<dbReference type="PROSITE" id="PS00198">
    <property type="entry name" value="4FE4S_FER_1"/>
    <property type="match status" value="1"/>
</dbReference>
<dbReference type="Pfam" id="PF01565">
    <property type="entry name" value="FAD_binding_4"/>
    <property type="match status" value="1"/>
</dbReference>
<dbReference type="eggNOG" id="COG0247">
    <property type="taxonomic scope" value="Bacteria"/>
</dbReference>
<evidence type="ECO:0000313" key="8">
    <source>
        <dbReference type="EMBL" id="EFI33548.1"/>
    </source>
</evidence>
<dbReference type="InterPro" id="IPR009051">
    <property type="entry name" value="Helical_ferredxn"/>
</dbReference>
<feature type="domain" description="FAD-binding PCMH-type" evidence="7">
    <location>
        <begin position="134"/>
        <end position="354"/>
    </location>
</feature>